<dbReference type="Proteomes" id="UP000534286">
    <property type="component" value="Unassembled WGS sequence"/>
</dbReference>
<organism evidence="3 4">
    <name type="scientific">Streptosporangium album</name>
    <dbReference type="NCBI Taxonomy" id="47479"/>
    <lineage>
        <taxon>Bacteria</taxon>
        <taxon>Bacillati</taxon>
        <taxon>Actinomycetota</taxon>
        <taxon>Actinomycetes</taxon>
        <taxon>Streptosporangiales</taxon>
        <taxon>Streptosporangiaceae</taxon>
        <taxon>Streptosporangium</taxon>
    </lineage>
</organism>
<dbReference type="InterPro" id="IPR021027">
    <property type="entry name" value="Transposase_put_HTH"/>
</dbReference>
<keyword evidence="4" id="KW-1185">Reference proteome</keyword>
<reference evidence="3 4" key="1">
    <citation type="submission" date="2020-08" db="EMBL/GenBank/DDBJ databases">
        <title>Sequencing the genomes of 1000 actinobacteria strains.</title>
        <authorList>
            <person name="Klenk H.-P."/>
        </authorList>
    </citation>
    <scope>NUCLEOTIDE SEQUENCE [LARGE SCALE GENOMIC DNA]</scope>
    <source>
        <strain evidence="3 4">DSM 43023</strain>
    </source>
</reference>
<dbReference type="EMBL" id="JACHJU010000004">
    <property type="protein sequence ID" value="MBB4942993.1"/>
    <property type="molecule type" value="Genomic_DNA"/>
</dbReference>
<evidence type="ECO:0000313" key="3">
    <source>
        <dbReference type="EMBL" id="MBB4942993.1"/>
    </source>
</evidence>
<sequence>MITERRNSMPGQRQSPARAFGCARTVFNDGLRTRQDAREQGLPYISDGELSKRVITAAKQTPGRRAHRPPPAGRKHRSRHSEPTGSGRLPPWGTDRRPPAPHTVRSTRPRPPPYFQSIRPRTASAACRSLSPSANCSTDTGAGIPGDSPGPPRAGNASANCSSSKNGPSSSRTRIARHPLGKAAHAIRTVDSGTSPAGQGRRDMAEPPPHTLPARGFLHRVTSNDHHHSNRPTVFLSLPVTPRRRENWGGLPADAGIVSGAYEPVQQSGAGARP</sequence>
<accession>A0A7W7S306</accession>
<feature type="compositionally biased region" description="Basic residues" evidence="1">
    <location>
        <begin position="62"/>
        <end position="79"/>
    </location>
</feature>
<feature type="region of interest" description="Disordered" evidence="1">
    <location>
        <begin position="1"/>
        <end position="215"/>
    </location>
</feature>
<dbReference type="Pfam" id="PF12323">
    <property type="entry name" value="HTH_OrfB_IS605"/>
    <property type="match status" value="1"/>
</dbReference>
<evidence type="ECO:0000256" key="1">
    <source>
        <dbReference type="SAM" id="MobiDB-lite"/>
    </source>
</evidence>
<evidence type="ECO:0000313" key="4">
    <source>
        <dbReference type="Proteomes" id="UP000534286"/>
    </source>
</evidence>
<gene>
    <name evidence="3" type="ORF">FHR32_007393</name>
</gene>
<proteinExistence type="predicted"/>
<evidence type="ECO:0000259" key="2">
    <source>
        <dbReference type="Pfam" id="PF12323"/>
    </source>
</evidence>
<feature type="compositionally biased region" description="Polar residues" evidence="1">
    <location>
        <begin position="130"/>
        <end position="140"/>
    </location>
</feature>
<comment type="caution">
    <text evidence="3">The sequence shown here is derived from an EMBL/GenBank/DDBJ whole genome shotgun (WGS) entry which is preliminary data.</text>
</comment>
<name>A0A7W7S306_9ACTN</name>
<protein>
    <recommendedName>
        <fullName evidence="2">Transposase putative helix-turn-helix domain-containing protein</fullName>
    </recommendedName>
</protein>
<feature type="domain" description="Transposase putative helix-turn-helix" evidence="2">
    <location>
        <begin position="10"/>
        <end position="41"/>
    </location>
</feature>
<feature type="compositionally biased region" description="Low complexity" evidence="1">
    <location>
        <begin position="158"/>
        <end position="171"/>
    </location>
</feature>
<dbReference type="AlphaFoldDB" id="A0A7W7S306"/>